<evidence type="ECO:0000313" key="7">
    <source>
        <dbReference type="EMBL" id="MBP0443830.1"/>
    </source>
</evidence>
<dbReference type="PANTHER" id="PTHR43646">
    <property type="entry name" value="GLYCOSYLTRANSFERASE"/>
    <property type="match status" value="1"/>
</dbReference>
<reference evidence="7 8" key="1">
    <citation type="submission" date="2021-03" db="EMBL/GenBank/DDBJ databases">
        <authorList>
            <person name="So Y."/>
        </authorList>
    </citation>
    <scope>NUCLEOTIDE SEQUENCE [LARGE SCALE GENOMIC DNA]</scope>
    <source>
        <strain evidence="7 8">SSH11</strain>
    </source>
</reference>
<feature type="domain" description="Glycosyltransferase 2-like" evidence="6">
    <location>
        <begin position="6"/>
        <end position="164"/>
    </location>
</feature>
<sequence>MSGVAIVIPMLDEARSLPRLLRNLAALDPAPEEVVAVDGGSGDGSVAIARAGGLRVVEHSARGRAAQINRGVEEVSAPIICVLHADTLLPDDAVAVIRRVMAEPRTALAGFTPLLSGPDTVRWGTSFHNWIKTWYAPLLFRPHLFLRGGRLLFGDHAMFFRRADFLAVGGCDTGLAVMEDADLCIRFTGRGRIRLVNRVVLTSDRRVAAWGGLRANWIYLQVGLRWGLGIRKRLDRHYPDVR</sequence>
<evidence type="ECO:0000259" key="6">
    <source>
        <dbReference type="Pfam" id="PF00535"/>
    </source>
</evidence>
<comment type="subcellular location">
    <subcellularLocation>
        <location evidence="1">Cell membrane</location>
    </subcellularLocation>
</comment>
<keyword evidence="4 7" id="KW-0808">Transferase</keyword>
<dbReference type="EMBL" id="JAGIZB010000002">
    <property type="protein sequence ID" value="MBP0443830.1"/>
    <property type="molecule type" value="Genomic_DNA"/>
</dbReference>
<comment type="caution">
    <text evidence="7">The sequence shown here is derived from an EMBL/GenBank/DDBJ whole genome shotgun (WGS) entry which is preliminary data.</text>
</comment>
<evidence type="ECO:0000256" key="5">
    <source>
        <dbReference type="ARBA" id="ARBA00023136"/>
    </source>
</evidence>
<dbReference type="InterPro" id="IPR029044">
    <property type="entry name" value="Nucleotide-diphossugar_trans"/>
</dbReference>
<dbReference type="EC" id="2.4.-.-" evidence="7"/>
<dbReference type="Proteomes" id="UP000681594">
    <property type="component" value="Unassembled WGS sequence"/>
</dbReference>
<dbReference type="RefSeq" id="WP_209378053.1">
    <property type="nucleotide sequence ID" value="NZ_JAGIZB010000002.1"/>
</dbReference>
<proteinExistence type="predicted"/>
<dbReference type="Pfam" id="PF00535">
    <property type="entry name" value="Glycos_transf_2"/>
    <property type="match status" value="1"/>
</dbReference>
<gene>
    <name evidence="7" type="ORF">J8J14_03470</name>
</gene>
<dbReference type="InterPro" id="IPR001173">
    <property type="entry name" value="Glyco_trans_2-like"/>
</dbReference>
<dbReference type="PANTHER" id="PTHR43646:SF2">
    <property type="entry name" value="GLYCOSYLTRANSFERASE 2-LIKE DOMAIN-CONTAINING PROTEIN"/>
    <property type="match status" value="1"/>
</dbReference>
<dbReference type="Gene3D" id="3.90.550.10">
    <property type="entry name" value="Spore Coat Polysaccharide Biosynthesis Protein SpsA, Chain A"/>
    <property type="match status" value="1"/>
</dbReference>
<keyword evidence="8" id="KW-1185">Reference proteome</keyword>
<dbReference type="GO" id="GO:0016757">
    <property type="term" value="F:glycosyltransferase activity"/>
    <property type="evidence" value="ECO:0007669"/>
    <property type="project" value="UniProtKB-KW"/>
</dbReference>
<name>A0ABS4ABB1_9PROT</name>
<evidence type="ECO:0000256" key="3">
    <source>
        <dbReference type="ARBA" id="ARBA00022676"/>
    </source>
</evidence>
<evidence type="ECO:0000313" key="8">
    <source>
        <dbReference type="Proteomes" id="UP000681594"/>
    </source>
</evidence>
<organism evidence="7 8">
    <name type="scientific">Pararoseomonas baculiformis</name>
    <dbReference type="NCBI Taxonomy" id="2820812"/>
    <lineage>
        <taxon>Bacteria</taxon>
        <taxon>Pseudomonadati</taxon>
        <taxon>Pseudomonadota</taxon>
        <taxon>Alphaproteobacteria</taxon>
        <taxon>Acetobacterales</taxon>
        <taxon>Acetobacteraceae</taxon>
        <taxon>Pararoseomonas</taxon>
    </lineage>
</organism>
<keyword evidence="2" id="KW-1003">Cell membrane</keyword>
<protein>
    <submittedName>
        <fullName evidence="7">Glycosyltransferase</fullName>
        <ecNumber evidence="7">2.4.-.-</ecNumber>
    </submittedName>
</protein>
<keyword evidence="3 7" id="KW-0328">Glycosyltransferase</keyword>
<evidence type="ECO:0000256" key="4">
    <source>
        <dbReference type="ARBA" id="ARBA00022679"/>
    </source>
</evidence>
<dbReference type="SUPFAM" id="SSF53448">
    <property type="entry name" value="Nucleotide-diphospho-sugar transferases"/>
    <property type="match status" value="1"/>
</dbReference>
<evidence type="ECO:0000256" key="1">
    <source>
        <dbReference type="ARBA" id="ARBA00004236"/>
    </source>
</evidence>
<accession>A0ABS4ABB1</accession>
<evidence type="ECO:0000256" key="2">
    <source>
        <dbReference type="ARBA" id="ARBA00022475"/>
    </source>
</evidence>
<keyword evidence="5" id="KW-0472">Membrane</keyword>